<keyword evidence="1 5" id="KW-0349">Heme</keyword>
<dbReference type="GO" id="GO:0071500">
    <property type="term" value="P:cellular response to nitrosative stress"/>
    <property type="evidence" value="ECO:0007669"/>
    <property type="project" value="TreeGrafter"/>
</dbReference>
<keyword evidence="4" id="KW-0408">Iron</keyword>
<keyword evidence="5" id="KW-0813">Transport</keyword>
<dbReference type="GO" id="GO:0046210">
    <property type="term" value="P:nitric oxide catabolic process"/>
    <property type="evidence" value="ECO:0007669"/>
    <property type="project" value="TreeGrafter"/>
</dbReference>
<dbReference type="EMBL" id="QHHQ01000001">
    <property type="protein sequence ID" value="RAI03618.1"/>
    <property type="molecule type" value="Genomic_DNA"/>
</dbReference>
<reference evidence="7 8" key="1">
    <citation type="submission" date="2018-05" db="EMBL/GenBank/DDBJ databases">
        <title>Acuticoccus sediminis sp. nov., isolated from deep-sea sediment of Indian Ocean.</title>
        <authorList>
            <person name="Liu X."/>
            <person name="Lai Q."/>
            <person name="Du Y."/>
            <person name="Sun F."/>
            <person name="Zhang X."/>
            <person name="Wang S."/>
            <person name="Shao Z."/>
        </authorList>
    </citation>
    <scope>NUCLEOTIDE SEQUENCE [LARGE SCALE GENOMIC DNA]</scope>
    <source>
        <strain evidence="7 8">PTG4-2</strain>
    </source>
</reference>
<evidence type="ECO:0000256" key="4">
    <source>
        <dbReference type="ARBA" id="ARBA00023004"/>
    </source>
</evidence>
<evidence type="ECO:0000256" key="3">
    <source>
        <dbReference type="ARBA" id="ARBA00022723"/>
    </source>
</evidence>
<keyword evidence="8" id="KW-1185">Reference proteome</keyword>
<accession>A0A8B2NTT9</accession>
<dbReference type="GO" id="GO:0046872">
    <property type="term" value="F:metal ion binding"/>
    <property type="evidence" value="ECO:0007669"/>
    <property type="project" value="UniProtKB-KW"/>
</dbReference>
<dbReference type="Pfam" id="PF00042">
    <property type="entry name" value="Globin"/>
    <property type="match status" value="1"/>
</dbReference>
<evidence type="ECO:0000256" key="2">
    <source>
        <dbReference type="ARBA" id="ARBA00022621"/>
    </source>
</evidence>
<dbReference type="PANTHER" id="PTHR43396">
    <property type="entry name" value="FLAVOHEMOPROTEIN"/>
    <property type="match status" value="1"/>
</dbReference>
<evidence type="ECO:0000313" key="7">
    <source>
        <dbReference type="EMBL" id="RAI03618.1"/>
    </source>
</evidence>
<proteinExistence type="inferred from homology"/>
<evidence type="ECO:0000256" key="5">
    <source>
        <dbReference type="RuleBase" id="RU000356"/>
    </source>
</evidence>
<dbReference type="Proteomes" id="UP000249590">
    <property type="component" value="Unassembled WGS sequence"/>
</dbReference>
<feature type="domain" description="Globin" evidence="6">
    <location>
        <begin position="1"/>
        <end position="134"/>
    </location>
</feature>
<evidence type="ECO:0000259" key="6">
    <source>
        <dbReference type="PROSITE" id="PS01033"/>
    </source>
</evidence>
<dbReference type="InterPro" id="IPR012292">
    <property type="entry name" value="Globin/Proto"/>
</dbReference>
<dbReference type="GO" id="GO:0020037">
    <property type="term" value="F:heme binding"/>
    <property type="evidence" value="ECO:0007669"/>
    <property type="project" value="InterPro"/>
</dbReference>
<dbReference type="RefSeq" id="WP_111342474.1">
    <property type="nucleotide sequence ID" value="NZ_QHHQ01000001.1"/>
</dbReference>
<dbReference type="InterPro" id="IPR009050">
    <property type="entry name" value="Globin-like_sf"/>
</dbReference>
<name>A0A8B2NTT9_9HYPH</name>
<dbReference type="OrthoDB" id="3213438at2"/>
<keyword evidence="7" id="KW-0675">Receptor</keyword>
<comment type="caution">
    <text evidence="7">The sequence shown here is derived from an EMBL/GenBank/DDBJ whole genome shotgun (WGS) entry which is preliminary data.</text>
</comment>
<dbReference type="PROSITE" id="PS01033">
    <property type="entry name" value="GLOBIN"/>
    <property type="match status" value="1"/>
</dbReference>
<keyword evidence="2 5" id="KW-0561">Oxygen transport</keyword>
<comment type="similarity">
    <text evidence="5">Belongs to the globin family.</text>
</comment>
<protein>
    <submittedName>
        <fullName evidence="7">Hemin receptor</fullName>
    </submittedName>
</protein>
<dbReference type="GO" id="GO:0071949">
    <property type="term" value="F:FAD binding"/>
    <property type="evidence" value="ECO:0007669"/>
    <property type="project" value="TreeGrafter"/>
</dbReference>
<dbReference type="GO" id="GO:0019825">
    <property type="term" value="F:oxygen binding"/>
    <property type="evidence" value="ECO:0007669"/>
    <property type="project" value="InterPro"/>
</dbReference>
<gene>
    <name evidence="7" type="ORF">DLJ53_03780</name>
</gene>
<dbReference type="GO" id="GO:0008941">
    <property type="term" value="F:nitric oxide dioxygenase NAD(P)H activity"/>
    <property type="evidence" value="ECO:0007669"/>
    <property type="project" value="TreeGrafter"/>
</dbReference>
<dbReference type="Gene3D" id="1.10.490.10">
    <property type="entry name" value="Globins"/>
    <property type="match status" value="1"/>
</dbReference>
<dbReference type="GO" id="GO:0005344">
    <property type="term" value="F:oxygen carrier activity"/>
    <property type="evidence" value="ECO:0007669"/>
    <property type="project" value="UniProtKB-KW"/>
</dbReference>
<dbReference type="AlphaFoldDB" id="A0A8B2NTT9"/>
<dbReference type="InterPro" id="IPR000971">
    <property type="entry name" value="Globin"/>
</dbReference>
<evidence type="ECO:0000256" key="1">
    <source>
        <dbReference type="ARBA" id="ARBA00022617"/>
    </source>
</evidence>
<dbReference type="SUPFAM" id="SSF46458">
    <property type="entry name" value="Globin-like"/>
    <property type="match status" value="1"/>
</dbReference>
<sequence>MTPEKVALVQESFKKVAPIAETAADIFYGRLFEQNPELTSLFPAEMAEQKKKLMKTLGVAVSNLHQVDTIVPVVEALGVKHVAYGVRDEHYDAVGAALLYTLEKGLGDAWTAELKDAWTETYVLVSTVMKNAAHKAEAEAVVVAVPKRGFFSRLFG</sequence>
<keyword evidence="3" id="KW-0479">Metal-binding</keyword>
<dbReference type="PANTHER" id="PTHR43396:SF3">
    <property type="entry name" value="FLAVOHEMOPROTEIN"/>
    <property type="match status" value="1"/>
</dbReference>
<organism evidence="7 8">
    <name type="scientific">Acuticoccus sediminis</name>
    <dbReference type="NCBI Taxonomy" id="2184697"/>
    <lineage>
        <taxon>Bacteria</taxon>
        <taxon>Pseudomonadati</taxon>
        <taxon>Pseudomonadota</taxon>
        <taxon>Alphaproteobacteria</taxon>
        <taxon>Hyphomicrobiales</taxon>
        <taxon>Amorphaceae</taxon>
        <taxon>Acuticoccus</taxon>
    </lineage>
</organism>
<dbReference type="CDD" id="cd12131">
    <property type="entry name" value="HGbI-like"/>
    <property type="match status" value="1"/>
</dbReference>
<evidence type="ECO:0000313" key="8">
    <source>
        <dbReference type="Proteomes" id="UP000249590"/>
    </source>
</evidence>